<organism evidence="2 3">
    <name type="scientific">Mesorhizobium shangrilense</name>
    <dbReference type="NCBI Taxonomy" id="460060"/>
    <lineage>
        <taxon>Bacteria</taxon>
        <taxon>Pseudomonadati</taxon>
        <taxon>Pseudomonadota</taxon>
        <taxon>Alphaproteobacteria</taxon>
        <taxon>Hyphomicrobiales</taxon>
        <taxon>Phyllobacteriaceae</taxon>
        <taxon>Mesorhizobium</taxon>
    </lineage>
</organism>
<dbReference type="PANTHER" id="PTHR43760">
    <property type="entry name" value="ENDORIBONUCLEASE-RELATED"/>
    <property type="match status" value="1"/>
</dbReference>
<dbReference type="RefSeq" id="WP_354461735.1">
    <property type="nucleotide sequence ID" value="NZ_JBEWSZ010000001.1"/>
</dbReference>
<dbReference type="CDD" id="cd02199">
    <property type="entry name" value="YjgF_YER057c_UK114_like_1"/>
    <property type="match status" value="1"/>
</dbReference>
<evidence type="ECO:0000313" key="2">
    <source>
        <dbReference type="EMBL" id="MET2829818.1"/>
    </source>
</evidence>
<comment type="caution">
    <text evidence="2">The sequence shown here is derived from an EMBL/GenBank/DDBJ whole genome shotgun (WGS) entry which is preliminary data.</text>
</comment>
<proteinExistence type="predicted"/>
<keyword evidence="3" id="KW-1185">Reference proteome</keyword>
<evidence type="ECO:0000313" key="3">
    <source>
        <dbReference type="Proteomes" id="UP001548832"/>
    </source>
</evidence>
<dbReference type="InterPro" id="IPR035959">
    <property type="entry name" value="RutC-like_sf"/>
</dbReference>
<dbReference type="SUPFAM" id="SSF55298">
    <property type="entry name" value="YjgF-like"/>
    <property type="match status" value="1"/>
</dbReference>
<dbReference type="Proteomes" id="UP001548832">
    <property type="component" value="Unassembled WGS sequence"/>
</dbReference>
<dbReference type="InterPro" id="IPR013813">
    <property type="entry name" value="Endoribo_LPSP/chorism_mut-like"/>
</dbReference>
<gene>
    <name evidence="2" type="ORF">ABVQ20_22855</name>
</gene>
<name>A0ABV2DIH4_9HYPH</name>
<evidence type="ECO:0000259" key="1">
    <source>
        <dbReference type="Pfam" id="PF14588"/>
    </source>
</evidence>
<feature type="domain" description="Endoribonuclease L-PSP/chorismate mutase-like" evidence="1">
    <location>
        <begin position="13"/>
        <end position="141"/>
    </location>
</feature>
<dbReference type="Gene3D" id="3.30.1330.40">
    <property type="entry name" value="RutC-like"/>
    <property type="match status" value="1"/>
</dbReference>
<protein>
    <submittedName>
        <fullName evidence="2">RidA family protein</fullName>
    </submittedName>
</protein>
<sequence length="145" mass="15158">MSGESSSISPVPQGQYLPASRFGDLIFTSGMTPRLNGELRFTGPVRAADPVENWREAVRLAARNALAAAQHRLAPGERIASVQSLTVFIAAEPGFTLHSRLADFASAFLCEELGEAGIGSRAAVGVATLPGNAPVEIQLIATVSN</sequence>
<accession>A0ABV2DIH4</accession>
<dbReference type="PANTHER" id="PTHR43760:SF1">
    <property type="entry name" value="ENDORIBONUCLEASE L-PSP_CHORISMATE MUTASE-LIKE DOMAIN-CONTAINING PROTEIN"/>
    <property type="match status" value="1"/>
</dbReference>
<dbReference type="Pfam" id="PF14588">
    <property type="entry name" value="YjgF_endoribonc"/>
    <property type="match status" value="1"/>
</dbReference>
<dbReference type="EMBL" id="JBEWSZ010000001">
    <property type="protein sequence ID" value="MET2829818.1"/>
    <property type="molecule type" value="Genomic_DNA"/>
</dbReference>
<reference evidence="2 3" key="1">
    <citation type="submission" date="2024-06" db="EMBL/GenBank/DDBJ databases">
        <authorList>
            <person name="Kim D.-U."/>
        </authorList>
    </citation>
    <scope>NUCLEOTIDE SEQUENCE [LARGE SCALE GENOMIC DNA]</scope>
    <source>
        <strain evidence="2 3">KACC15460</strain>
    </source>
</reference>